<evidence type="ECO:0000313" key="2">
    <source>
        <dbReference type="Ensembl" id="ENSMODP00000048085.1"/>
    </source>
</evidence>
<dbReference type="OMA" id="DTGMFAI"/>
<dbReference type="AlphaFoldDB" id="A0A5F8GKQ3"/>
<feature type="region of interest" description="Disordered" evidence="1">
    <location>
        <begin position="16"/>
        <end position="53"/>
    </location>
</feature>
<evidence type="ECO:0000256" key="1">
    <source>
        <dbReference type="SAM" id="MobiDB-lite"/>
    </source>
</evidence>
<dbReference type="Ensembl" id="ENSMODT00000080548.1">
    <property type="protein sequence ID" value="ENSMODP00000048085.1"/>
    <property type="gene ID" value="ENSMODG00000039202.1"/>
</dbReference>
<name>A0A5F8GKQ3_MONDO</name>
<organism evidence="2 3">
    <name type="scientific">Monodelphis domestica</name>
    <name type="common">Gray short-tailed opossum</name>
    <dbReference type="NCBI Taxonomy" id="13616"/>
    <lineage>
        <taxon>Eukaryota</taxon>
        <taxon>Metazoa</taxon>
        <taxon>Chordata</taxon>
        <taxon>Craniata</taxon>
        <taxon>Vertebrata</taxon>
        <taxon>Euteleostomi</taxon>
        <taxon>Mammalia</taxon>
        <taxon>Metatheria</taxon>
        <taxon>Didelphimorphia</taxon>
        <taxon>Didelphidae</taxon>
        <taxon>Monodelphis</taxon>
    </lineage>
</organism>
<dbReference type="Proteomes" id="UP000002280">
    <property type="component" value="Chromosome 1"/>
</dbReference>
<evidence type="ECO:0000313" key="3">
    <source>
        <dbReference type="Proteomes" id="UP000002280"/>
    </source>
</evidence>
<reference evidence="2" key="3">
    <citation type="submission" date="2025-09" db="UniProtKB">
        <authorList>
            <consortium name="Ensembl"/>
        </authorList>
    </citation>
    <scope>IDENTIFICATION</scope>
</reference>
<sequence length="79" mass="8851">MDPSLLKERELFKKRALSNPSIEKRPTLSESTSSSKKKKAKLEQGGSSGSKQNSDCRLLYLFWGFLDKDTGMFAISFSS</sequence>
<accession>A0A5F8GKQ3</accession>
<dbReference type="InParanoid" id="A0A5F8GKQ3"/>
<dbReference type="GeneTree" id="ENSGT00960000192933"/>
<dbReference type="Bgee" id="ENSMODG00000039202">
    <property type="expression patterns" value="Expressed in extraembryonic membrane and 18 other cell types or tissues"/>
</dbReference>
<dbReference type="STRING" id="13616.ENSMODP00000048085"/>
<proteinExistence type="predicted"/>
<reference evidence="2" key="2">
    <citation type="submission" date="2025-08" db="UniProtKB">
        <authorList>
            <consortium name="Ensembl"/>
        </authorList>
    </citation>
    <scope>IDENTIFICATION</scope>
</reference>
<protein>
    <submittedName>
        <fullName evidence="2">Uncharacterized protein</fullName>
    </submittedName>
</protein>
<reference evidence="2 3" key="1">
    <citation type="journal article" date="2007" name="Nature">
        <title>Genome of the marsupial Monodelphis domestica reveals innovation in non-coding sequences.</title>
        <authorList>
            <person name="Mikkelsen T.S."/>
            <person name="Wakefield M.J."/>
            <person name="Aken B."/>
            <person name="Amemiya C.T."/>
            <person name="Chang J.L."/>
            <person name="Duke S."/>
            <person name="Garber M."/>
            <person name="Gentles A.J."/>
            <person name="Goodstadt L."/>
            <person name="Heger A."/>
            <person name="Jurka J."/>
            <person name="Kamal M."/>
            <person name="Mauceli E."/>
            <person name="Searle S.M."/>
            <person name="Sharpe T."/>
            <person name="Baker M.L."/>
            <person name="Batzer M.A."/>
            <person name="Benos P.V."/>
            <person name="Belov K."/>
            <person name="Clamp M."/>
            <person name="Cook A."/>
            <person name="Cuff J."/>
            <person name="Das R."/>
            <person name="Davidow L."/>
            <person name="Deakin J.E."/>
            <person name="Fazzari M.J."/>
            <person name="Glass J.L."/>
            <person name="Grabherr M."/>
            <person name="Greally J.M."/>
            <person name="Gu W."/>
            <person name="Hore T.A."/>
            <person name="Huttley G.A."/>
            <person name="Kleber M."/>
            <person name="Jirtle R.L."/>
            <person name="Koina E."/>
            <person name="Lee J.T."/>
            <person name="Mahony S."/>
            <person name="Marra M.A."/>
            <person name="Miller R.D."/>
            <person name="Nicholls R.D."/>
            <person name="Oda M."/>
            <person name="Papenfuss A.T."/>
            <person name="Parra Z.E."/>
            <person name="Pollock D.D."/>
            <person name="Ray D.A."/>
            <person name="Schein J.E."/>
            <person name="Speed T.P."/>
            <person name="Thompson K."/>
            <person name="VandeBerg J.L."/>
            <person name="Wade C.M."/>
            <person name="Walker J.A."/>
            <person name="Waters P.D."/>
            <person name="Webber C."/>
            <person name="Weidman J.R."/>
            <person name="Xie X."/>
            <person name="Zody M.C."/>
            <person name="Baldwin J."/>
            <person name="Abdouelleil A."/>
            <person name="Abdulkadir J."/>
            <person name="Abebe A."/>
            <person name="Abera B."/>
            <person name="Abreu J."/>
            <person name="Acer S.C."/>
            <person name="Aftuck L."/>
            <person name="Alexander A."/>
            <person name="An P."/>
            <person name="Anderson E."/>
            <person name="Anderson S."/>
            <person name="Arachi H."/>
            <person name="Azer M."/>
            <person name="Bachantsang P."/>
            <person name="Barry A."/>
            <person name="Bayul T."/>
            <person name="Berlin A."/>
            <person name="Bessette D."/>
            <person name="Bloom T."/>
            <person name="Bloom T."/>
            <person name="Boguslavskiy L."/>
            <person name="Bonnet C."/>
            <person name="Boukhgalter B."/>
            <person name="Bourzgui I."/>
            <person name="Brown A."/>
            <person name="Cahill P."/>
            <person name="Channer S."/>
            <person name="Cheshatsang Y."/>
            <person name="Chuda L."/>
            <person name="Citroen M."/>
            <person name="Collymore A."/>
            <person name="Cooke P."/>
            <person name="Costello M."/>
            <person name="D'Aco K."/>
            <person name="Daza R."/>
            <person name="De Haan G."/>
            <person name="DeGray S."/>
            <person name="DeMaso C."/>
            <person name="Dhargay N."/>
            <person name="Dooley K."/>
            <person name="Dooley E."/>
            <person name="Doricent M."/>
            <person name="Dorje P."/>
            <person name="Dorjee K."/>
            <person name="Dupes A."/>
            <person name="Elong R."/>
            <person name="Falk J."/>
            <person name="Farina A."/>
            <person name="Faro S."/>
            <person name="Ferguson D."/>
            <person name="Fisher S."/>
            <person name="Foley C.D."/>
            <person name="Franke A."/>
            <person name="Friedrich D."/>
            <person name="Gadbois L."/>
            <person name="Gearin G."/>
            <person name="Gearin C.R."/>
            <person name="Giannoukos G."/>
            <person name="Goode T."/>
            <person name="Graham J."/>
            <person name="Grandbois E."/>
            <person name="Grewal S."/>
            <person name="Gyaltsen K."/>
            <person name="Hafez N."/>
            <person name="Hagos B."/>
            <person name="Hall J."/>
            <person name="Henson C."/>
            <person name="Hollinger A."/>
            <person name="Honan T."/>
            <person name="Huard M.D."/>
            <person name="Hughes L."/>
            <person name="Hurhula B."/>
            <person name="Husby M.E."/>
            <person name="Kamat A."/>
            <person name="Kanga B."/>
            <person name="Kashin S."/>
            <person name="Khazanovich D."/>
            <person name="Kisner P."/>
            <person name="Lance K."/>
            <person name="Lara M."/>
            <person name="Lee W."/>
            <person name="Lennon N."/>
            <person name="Letendre F."/>
            <person name="LeVine R."/>
            <person name="Lipovsky A."/>
            <person name="Liu X."/>
            <person name="Liu J."/>
            <person name="Liu S."/>
            <person name="Lokyitsang T."/>
            <person name="Lokyitsang Y."/>
            <person name="Lubonja R."/>
            <person name="Lui A."/>
            <person name="MacDonald P."/>
            <person name="Magnisalis V."/>
            <person name="Maru K."/>
            <person name="Matthews C."/>
            <person name="McCusker W."/>
            <person name="McDonough S."/>
            <person name="Mehta T."/>
            <person name="Meldrim J."/>
            <person name="Meneus L."/>
            <person name="Mihai O."/>
            <person name="Mihalev A."/>
            <person name="Mihova T."/>
            <person name="Mittelman R."/>
            <person name="Mlenga V."/>
            <person name="Montmayeur A."/>
            <person name="Mulrain L."/>
            <person name="Navidi A."/>
            <person name="Naylor J."/>
            <person name="Negash T."/>
            <person name="Nguyen T."/>
            <person name="Nguyen N."/>
            <person name="Nicol R."/>
            <person name="Norbu C."/>
            <person name="Norbu N."/>
            <person name="Novod N."/>
            <person name="O'Neill B."/>
            <person name="Osman S."/>
            <person name="Markiewicz E."/>
            <person name="Oyono O.L."/>
            <person name="Patti C."/>
            <person name="Phunkhang P."/>
            <person name="Pierre F."/>
            <person name="Priest M."/>
            <person name="Raghuraman S."/>
            <person name="Rege F."/>
            <person name="Reyes R."/>
            <person name="Rise C."/>
            <person name="Rogov P."/>
            <person name="Ross K."/>
            <person name="Ryan E."/>
            <person name="Settipalli S."/>
            <person name="Shea T."/>
            <person name="Sherpa N."/>
            <person name="Shi L."/>
            <person name="Shih D."/>
            <person name="Sparrow T."/>
            <person name="Spaulding J."/>
            <person name="Stalker J."/>
            <person name="Stange-Thomann N."/>
            <person name="Stavropoulos S."/>
            <person name="Stone C."/>
            <person name="Strader C."/>
            <person name="Tesfaye S."/>
            <person name="Thomson T."/>
            <person name="Thoulutsang Y."/>
            <person name="Thoulutsang D."/>
            <person name="Topham K."/>
            <person name="Topping I."/>
            <person name="Tsamla T."/>
            <person name="Vassiliev H."/>
            <person name="Vo A."/>
            <person name="Wangchuk T."/>
            <person name="Wangdi T."/>
            <person name="Weiand M."/>
            <person name="Wilkinson J."/>
            <person name="Wilson A."/>
            <person name="Yadav S."/>
            <person name="Young G."/>
            <person name="Yu Q."/>
            <person name="Zembek L."/>
            <person name="Zhong D."/>
            <person name="Zimmer A."/>
            <person name="Zwirko Z."/>
            <person name="Jaffe D.B."/>
            <person name="Alvarez P."/>
            <person name="Brockman W."/>
            <person name="Butler J."/>
            <person name="Chin C."/>
            <person name="Gnerre S."/>
            <person name="MacCallum I."/>
            <person name="Graves J.A."/>
            <person name="Ponting C.P."/>
            <person name="Breen M."/>
            <person name="Samollow P.B."/>
            <person name="Lander E.S."/>
            <person name="Lindblad-Toh K."/>
        </authorList>
    </citation>
    <scope>NUCLEOTIDE SEQUENCE [LARGE SCALE GENOMIC DNA]</scope>
</reference>
<keyword evidence="3" id="KW-1185">Reference proteome</keyword>